<keyword evidence="7 13" id="KW-0732">Signal</keyword>
<dbReference type="FunFam" id="2.60.120.260:FF:000050">
    <property type="entry name" value="Beta-galactosidase"/>
    <property type="match status" value="1"/>
</dbReference>
<dbReference type="InterPro" id="IPR017853">
    <property type="entry name" value="GH"/>
</dbReference>
<dbReference type="SUPFAM" id="SSF51445">
    <property type="entry name" value="(Trans)glycosidases"/>
    <property type="match status" value="1"/>
</dbReference>
<keyword evidence="16" id="KW-1185">Reference proteome</keyword>
<accession>A0AAE1YG97</accession>
<proteinExistence type="inferred from homology"/>
<gene>
    <name evidence="15" type="ORF">Salat_1263500</name>
</gene>
<dbReference type="Pfam" id="PF17834">
    <property type="entry name" value="GHD"/>
    <property type="match status" value="1"/>
</dbReference>
<dbReference type="FunFam" id="2.60.120.740:FF:000002">
    <property type="entry name" value="Beta-galactosidase"/>
    <property type="match status" value="1"/>
</dbReference>
<evidence type="ECO:0000256" key="5">
    <source>
        <dbReference type="ARBA" id="ARBA00022523"/>
    </source>
</evidence>
<dbReference type="FunFam" id="2.60.120.260:FF:000142">
    <property type="entry name" value="Beta-galactosidase"/>
    <property type="match status" value="1"/>
</dbReference>
<dbReference type="EC" id="3.2.1.23" evidence="4 11"/>
<evidence type="ECO:0000256" key="11">
    <source>
        <dbReference type="RuleBase" id="RU000675"/>
    </source>
</evidence>
<dbReference type="PANTHER" id="PTHR23421">
    <property type="entry name" value="BETA-GALACTOSIDASE RELATED"/>
    <property type="match status" value="1"/>
</dbReference>
<evidence type="ECO:0000256" key="6">
    <source>
        <dbReference type="ARBA" id="ARBA00022525"/>
    </source>
</evidence>
<comment type="similarity">
    <text evidence="3 12">Belongs to the glycosyl hydrolase 35 family.</text>
</comment>
<dbReference type="Pfam" id="PF01301">
    <property type="entry name" value="Glyco_hydro_35"/>
    <property type="match status" value="1"/>
</dbReference>
<keyword evidence="9" id="KW-0325">Glycoprotein</keyword>
<dbReference type="PRINTS" id="PR00742">
    <property type="entry name" value="GLHYDRLASE35"/>
</dbReference>
<name>A0AAE1YG97_9LAMI</name>
<dbReference type="PROSITE" id="PS50228">
    <property type="entry name" value="SUEL_LECTIN"/>
    <property type="match status" value="1"/>
</dbReference>
<feature type="signal peptide" evidence="13">
    <location>
        <begin position="1"/>
        <end position="21"/>
    </location>
</feature>
<dbReference type="Pfam" id="PF21467">
    <property type="entry name" value="BetaGal_gal-bd"/>
    <property type="match status" value="1"/>
</dbReference>
<dbReference type="GO" id="GO:0005975">
    <property type="term" value="P:carbohydrate metabolic process"/>
    <property type="evidence" value="ECO:0007669"/>
    <property type="project" value="InterPro"/>
</dbReference>
<evidence type="ECO:0000313" key="15">
    <source>
        <dbReference type="EMBL" id="KAK4429629.1"/>
    </source>
</evidence>
<dbReference type="GO" id="GO:0048046">
    <property type="term" value="C:apoplast"/>
    <property type="evidence" value="ECO:0007669"/>
    <property type="project" value="UniProtKB-SubCell"/>
</dbReference>
<protein>
    <recommendedName>
        <fullName evidence="4 11">Beta-galactosidase</fullName>
        <ecNumber evidence="4 11">3.2.1.23</ecNumber>
    </recommendedName>
</protein>
<evidence type="ECO:0000256" key="2">
    <source>
        <dbReference type="ARBA" id="ARBA00004271"/>
    </source>
</evidence>
<comment type="subcellular location">
    <subcellularLocation>
        <location evidence="2">Secreted</location>
        <location evidence="2">Extracellular space</location>
        <location evidence="2">Apoplast</location>
    </subcellularLocation>
</comment>
<dbReference type="InterPro" id="IPR008979">
    <property type="entry name" value="Galactose-bd-like_sf"/>
</dbReference>
<dbReference type="InterPro" id="IPR043159">
    <property type="entry name" value="Lectin_gal-bd_sf"/>
</dbReference>
<evidence type="ECO:0000256" key="10">
    <source>
        <dbReference type="ARBA" id="ARBA00023295"/>
    </source>
</evidence>
<keyword evidence="8 11" id="KW-0378">Hydrolase</keyword>
<keyword evidence="6" id="KW-0964">Secreted</keyword>
<evidence type="ECO:0000256" key="9">
    <source>
        <dbReference type="ARBA" id="ARBA00023180"/>
    </source>
</evidence>
<evidence type="ECO:0000256" key="1">
    <source>
        <dbReference type="ARBA" id="ARBA00001412"/>
    </source>
</evidence>
<dbReference type="FunFam" id="3.20.20.80:FF:000098">
    <property type="entry name" value="Beta-galactosidase"/>
    <property type="match status" value="1"/>
</dbReference>
<feature type="domain" description="SUEL-type lectin" evidence="14">
    <location>
        <begin position="732"/>
        <end position="815"/>
    </location>
</feature>
<dbReference type="Gene3D" id="3.20.20.80">
    <property type="entry name" value="Glycosidases"/>
    <property type="match status" value="1"/>
</dbReference>
<dbReference type="Pfam" id="PF02140">
    <property type="entry name" value="SUEL_Lectin"/>
    <property type="match status" value="1"/>
</dbReference>
<feature type="chain" id="PRO_5042120225" description="Beta-galactosidase" evidence="13">
    <location>
        <begin position="22"/>
        <end position="815"/>
    </location>
</feature>
<evidence type="ECO:0000256" key="8">
    <source>
        <dbReference type="ARBA" id="ARBA00022801"/>
    </source>
</evidence>
<dbReference type="SUPFAM" id="SSF49785">
    <property type="entry name" value="Galactose-binding domain-like"/>
    <property type="match status" value="2"/>
</dbReference>
<dbReference type="Proteomes" id="UP001293254">
    <property type="component" value="Unassembled WGS sequence"/>
</dbReference>
<evidence type="ECO:0000259" key="14">
    <source>
        <dbReference type="PROSITE" id="PS50228"/>
    </source>
</evidence>
<dbReference type="GO" id="GO:0030246">
    <property type="term" value="F:carbohydrate binding"/>
    <property type="evidence" value="ECO:0007669"/>
    <property type="project" value="InterPro"/>
</dbReference>
<dbReference type="AlphaFoldDB" id="A0AAE1YG97"/>
<dbReference type="Gene3D" id="2.60.120.260">
    <property type="entry name" value="Galactose-binding domain-like"/>
    <property type="match status" value="2"/>
</dbReference>
<evidence type="ECO:0000256" key="13">
    <source>
        <dbReference type="SAM" id="SignalP"/>
    </source>
</evidence>
<evidence type="ECO:0000256" key="12">
    <source>
        <dbReference type="RuleBase" id="RU003679"/>
    </source>
</evidence>
<keyword evidence="5" id="KW-0052">Apoplast</keyword>
<dbReference type="InterPro" id="IPR031330">
    <property type="entry name" value="Gly_Hdrlase_35_cat"/>
</dbReference>
<reference evidence="15" key="1">
    <citation type="submission" date="2020-06" db="EMBL/GenBank/DDBJ databases">
        <authorList>
            <person name="Li T."/>
            <person name="Hu X."/>
            <person name="Zhang T."/>
            <person name="Song X."/>
            <person name="Zhang H."/>
            <person name="Dai N."/>
            <person name="Sheng W."/>
            <person name="Hou X."/>
            <person name="Wei L."/>
        </authorList>
    </citation>
    <scope>NUCLEOTIDE SEQUENCE</scope>
    <source>
        <strain evidence="15">3651</strain>
        <tissue evidence="15">Leaf</tissue>
    </source>
</reference>
<dbReference type="CDD" id="cd22842">
    <property type="entry name" value="Gal_Rha_Lectin_BGal"/>
    <property type="match status" value="1"/>
</dbReference>
<dbReference type="InterPro" id="IPR000922">
    <property type="entry name" value="Lectin_gal-bd_dom"/>
</dbReference>
<evidence type="ECO:0000256" key="4">
    <source>
        <dbReference type="ARBA" id="ARBA00012756"/>
    </source>
</evidence>
<dbReference type="Gene3D" id="2.60.120.740">
    <property type="match status" value="1"/>
</dbReference>
<evidence type="ECO:0000256" key="3">
    <source>
        <dbReference type="ARBA" id="ARBA00009809"/>
    </source>
</evidence>
<organism evidence="15 16">
    <name type="scientific">Sesamum alatum</name>
    <dbReference type="NCBI Taxonomy" id="300844"/>
    <lineage>
        <taxon>Eukaryota</taxon>
        <taxon>Viridiplantae</taxon>
        <taxon>Streptophyta</taxon>
        <taxon>Embryophyta</taxon>
        <taxon>Tracheophyta</taxon>
        <taxon>Spermatophyta</taxon>
        <taxon>Magnoliopsida</taxon>
        <taxon>eudicotyledons</taxon>
        <taxon>Gunneridae</taxon>
        <taxon>Pentapetalae</taxon>
        <taxon>asterids</taxon>
        <taxon>lamiids</taxon>
        <taxon>Lamiales</taxon>
        <taxon>Pedaliaceae</taxon>
        <taxon>Sesamum</taxon>
    </lineage>
</organism>
<dbReference type="InterPro" id="IPR041392">
    <property type="entry name" value="GHD"/>
</dbReference>
<dbReference type="InterPro" id="IPR048913">
    <property type="entry name" value="BetaGal_gal-bd"/>
</dbReference>
<dbReference type="EMBL" id="JACGWO010000004">
    <property type="protein sequence ID" value="KAK4429629.1"/>
    <property type="molecule type" value="Genomic_DNA"/>
</dbReference>
<dbReference type="InterPro" id="IPR019801">
    <property type="entry name" value="Glyco_hydro_35_CS"/>
</dbReference>
<sequence>MVGWWWRWFVVVVVVAAAVDGGDVTYDGRSLIVDGQRKLLFSGSIHYPRSTPHMWASLISKAKAGGLDAIDTYVFWNLHEPQPGQYDFSGRRDIVRFIKEVAAQGLYVCLRIGPFIESEWSYGGLPFWLHDVPDIVYRSDNEPFKFYMQNFTTKIVDMMKSEKLYASQGGPIVLSQIENEYQNVEKAFHDKGPSYVRWAAEMAVGLDTGVPWVMCKQDDAPDPVINACNGMRCGETFVGPNSANKPAIWTENWTHFYDIYGNITKIRSAQDIAYQVALFIVKMNGSYINYYMYHGGTNFGRTASSFVITSYYDQAPLDEYGLIRQPKWGHLKELHAAVKLCSETLLYGVQTTYSLGALQEAYVYSRDNGECAAFLVNTDSVNDAEVQFLSRTYQLPAKSISILPDCTNVAFNTAKVSTQMSTRSRQKAVELDSPEIWEEWNEAIPVFDDSSLRSDSLLEQMNTTKDVSGYLWYTASYQQSEDSHSVITVNSLGHVLHAFVNGAPVGSAHGTFRNRSFTLETTVPLNSGLNNISLLSNMVGLQDSGAFLERRAAGLQTVTIQENQGVKNLTNYSWGYQVGLLGERLQIYTEEGSSRAQWLNCNSSSQPLTWYKSKFDAPGGNDPVALNLGSMGKGEAWINGQSIGRYWISFHTPAGSPSQIWYHIPRSFLKPTDNLLVLFEEEIGNPLGISVDIVSISKVCGHVSDSNPPPVVSWRRREMPSQNKHKKHHGRRPKVQLRCPPTRNISKVLFASFGSPSGNCTRYAVGSCHSTNSMAVVEKACLGKKMCSIPWSYKKFGGDPCPGIPKGLLIEAECQ</sequence>
<comment type="caution">
    <text evidence="15">The sequence shown here is derived from an EMBL/GenBank/DDBJ whole genome shotgun (WGS) entry which is preliminary data.</text>
</comment>
<keyword evidence="10 11" id="KW-0326">Glycosidase</keyword>
<dbReference type="InterPro" id="IPR001944">
    <property type="entry name" value="Glycoside_Hdrlase_35"/>
</dbReference>
<dbReference type="PROSITE" id="PS01182">
    <property type="entry name" value="GLYCOSYL_HYDROL_F35"/>
    <property type="match status" value="1"/>
</dbReference>
<evidence type="ECO:0000313" key="16">
    <source>
        <dbReference type="Proteomes" id="UP001293254"/>
    </source>
</evidence>
<comment type="catalytic activity">
    <reaction evidence="1 11">
        <text>Hydrolysis of terminal non-reducing beta-D-galactose residues in beta-D-galactosides.</text>
        <dbReference type="EC" id="3.2.1.23"/>
    </reaction>
</comment>
<evidence type="ECO:0000256" key="7">
    <source>
        <dbReference type="ARBA" id="ARBA00022729"/>
    </source>
</evidence>
<dbReference type="GO" id="GO:0004565">
    <property type="term" value="F:beta-galactosidase activity"/>
    <property type="evidence" value="ECO:0007669"/>
    <property type="project" value="UniProtKB-EC"/>
</dbReference>
<reference evidence="15" key="2">
    <citation type="journal article" date="2024" name="Plant">
        <title>Genomic evolution and insights into agronomic trait innovations of Sesamum species.</title>
        <authorList>
            <person name="Miao H."/>
            <person name="Wang L."/>
            <person name="Qu L."/>
            <person name="Liu H."/>
            <person name="Sun Y."/>
            <person name="Le M."/>
            <person name="Wang Q."/>
            <person name="Wei S."/>
            <person name="Zheng Y."/>
            <person name="Lin W."/>
            <person name="Duan Y."/>
            <person name="Cao H."/>
            <person name="Xiong S."/>
            <person name="Wang X."/>
            <person name="Wei L."/>
            <person name="Li C."/>
            <person name="Ma Q."/>
            <person name="Ju M."/>
            <person name="Zhao R."/>
            <person name="Li G."/>
            <person name="Mu C."/>
            <person name="Tian Q."/>
            <person name="Mei H."/>
            <person name="Zhang T."/>
            <person name="Gao T."/>
            <person name="Zhang H."/>
        </authorList>
    </citation>
    <scope>NUCLEOTIDE SEQUENCE</scope>
    <source>
        <strain evidence="15">3651</strain>
    </source>
</reference>